<dbReference type="NCBIfam" id="NF004167">
    <property type="entry name" value="PRK05632.1"/>
    <property type="match status" value="1"/>
</dbReference>
<dbReference type="InterPro" id="IPR004614">
    <property type="entry name" value="P_AcTrfase"/>
</dbReference>
<keyword evidence="5 8" id="KW-0012">Acyltransferase</keyword>
<name>A0A7M1LF21_9BACT</name>
<gene>
    <name evidence="8" type="primary">pta</name>
    <name evidence="8" type="ORF">IMC76_08125</name>
</gene>
<dbReference type="InterPro" id="IPR042113">
    <property type="entry name" value="P_AcTrfase_dom1"/>
</dbReference>
<reference evidence="8 9" key="1">
    <citation type="submission" date="2020-10" db="EMBL/GenBank/DDBJ databases">
        <title>Campylobacter and Helicobacter PacBio genomes.</title>
        <authorList>
            <person name="Lane C."/>
        </authorList>
    </citation>
    <scope>NUCLEOTIDE SEQUENCE [LARGE SCALE GENOMIC DNA]</scope>
    <source>
        <strain evidence="8 9">2016D-0077</strain>
    </source>
</reference>
<dbReference type="NCBIfam" id="TIGR00651">
    <property type="entry name" value="pta"/>
    <property type="match status" value="1"/>
</dbReference>
<sequence>MNGVFFISYNDESYVDELKKLMDGCFDSSEIFIPIGSSKNSIMSYEEFLNSLDDIKSVEFKIIDKFNDFKSKSIIVVGDKRLGSFNAKIANNLDIPVIFSSNEYKIPKIDLEREGVKLLGKIDKKDLLFAKSGKNIALTALNVKPEILADEMKSFTYTITTPVKFEYDLYKRARSIKKTVVLPEGDDERILRAADILLKKDALNLIILGDENDIKNKALNLGLNLTNAKFINPLNSPLSKDFTNRLYNLRKDKGVTLEKASELIKDKNYFATMLILLNMADGVVSGAVGTTADTIRPALQIIKTQDGVSSVSGAFIMCLKDRVYLFSDCAIMPEPTASNLAEVATLTANMAKSFNIDPKVAMLSFATGESGCGQSVDKVKEATNLAKTILQDRVDGPLQFDAAVDMVVAQKKLPNSKVAGNANVFVFPDLNSANICYKAVQRTTNAIAIGPILQGLKKPVNDLSRGCLVEDIVNTVLITAIQANKG</sequence>
<dbReference type="PANTHER" id="PTHR43356">
    <property type="entry name" value="PHOSPHATE ACETYLTRANSFERASE"/>
    <property type="match status" value="1"/>
</dbReference>
<dbReference type="InterPro" id="IPR042112">
    <property type="entry name" value="P_AcTrfase_dom2"/>
</dbReference>
<dbReference type="PANTHER" id="PTHR43356:SF3">
    <property type="entry name" value="PHOSPHATE ACETYLTRANSFERASE"/>
    <property type="match status" value="1"/>
</dbReference>
<dbReference type="Pfam" id="PF01515">
    <property type="entry name" value="PTA_PTB"/>
    <property type="match status" value="1"/>
</dbReference>
<feature type="domain" description="Phosphate acetyl/butaryl transferase" evidence="7">
    <location>
        <begin position="165"/>
        <end position="480"/>
    </location>
</feature>
<protein>
    <recommendedName>
        <fullName evidence="3">Phosphate acetyltransferase</fullName>
        <ecNumber evidence="2">2.3.1.8</ecNumber>
    </recommendedName>
    <alternativeName>
        <fullName evidence="6">Phosphotransacetylase</fullName>
    </alternativeName>
</protein>
<dbReference type="SUPFAM" id="SSF53659">
    <property type="entry name" value="Isocitrate/Isopropylmalate dehydrogenase-like"/>
    <property type="match status" value="1"/>
</dbReference>
<dbReference type="EC" id="2.3.1.8" evidence="2"/>
<comment type="pathway">
    <text evidence="1">Metabolic intermediate biosynthesis; acetyl-CoA biosynthesis; acetyl-CoA from acetate: step 2/2.</text>
</comment>
<dbReference type="InterPro" id="IPR050500">
    <property type="entry name" value="Phos_Acetyltrans/Butyryltrans"/>
</dbReference>
<accession>A0A7M1LF21</accession>
<evidence type="ECO:0000256" key="1">
    <source>
        <dbReference type="ARBA" id="ARBA00004989"/>
    </source>
</evidence>
<evidence type="ECO:0000256" key="3">
    <source>
        <dbReference type="ARBA" id="ARBA00021528"/>
    </source>
</evidence>
<evidence type="ECO:0000256" key="4">
    <source>
        <dbReference type="ARBA" id="ARBA00022679"/>
    </source>
</evidence>
<dbReference type="EMBL" id="CP063078">
    <property type="protein sequence ID" value="QOQ87167.1"/>
    <property type="molecule type" value="Genomic_DNA"/>
</dbReference>
<evidence type="ECO:0000256" key="6">
    <source>
        <dbReference type="ARBA" id="ARBA00031108"/>
    </source>
</evidence>
<evidence type="ECO:0000256" key="2">
    <source>
        <dbReference type="ARBA" id="ARBA00012707"/>
    </source>
</evidence>
<dbReference type="OrthoDB" id="9808984at2"/>
<dbReference type="GO" id="GO:0008959">
    <property type="term" value="F:phosphate acetyltransferase activity"/>
    <property type="evidence" value="ECO:0007669"/>
    <property type="project" value="UniProtKB-EC"/>
</dbReference>
<dbReference type="AlphaFoldDB" id="A0A7M1LF21"/>
<dbReference type="RefSeq" id="WP_025803525.1">
    <property type="nucleotide sequence ID" value="NZ_CP053842.1"/>
</dbReference>
<keyword evidence="4 8" id="KW-0808">Transferase</keyword>
<keyword evidence="9" id="KW-1185">Reference proteome</keyword>
<organism evidence="8 9">
    <name type="scientific">Campylobacter corcagiensis</name>
    <dbReference type="NCBI Taxonomy" id="1448857"/>
    <lineage>
        <taxon>Bacteria</taxon>
        <taxon>Pseudomonadati</taxon>
        <taxon>Campylobacterota</taxon>
        <taxon>Epsilonproteobacteria</taxon>
        <taxon>Campylobacterales</taxon>
        <taxon>Campylobacteraceae</taxon>
        <taxon>Campylobacter</taxon>
    </lineage>
</organism>
<dbReference type="Gene3D" id="3.40.50.10950">
    <property type="match status" value="1"/>
</dbReference>
<evidence type="ECO:0000259" key="7">
    <source>
        <dbReference type="Pfam" id="PF01515"/>
    </source>
</evidence>
<evidence type="ECO:0000313" key="8">
    <source>
        <dbReference type="EMBL" id="QOQ87167.1"/>
    </source>
</evidence>
<dbReference type="Proteomes" id="UP000594749">
    <property type="component" value="Chromosome"/>
</dbReference>
<dbReference type="InterPro" id="IPR002505">
    <property type="entry name" value="PTA_PTB"/>
</dbReference>
<evidence type="ECO:0000256" key="5">
    <source>
        <dbReference type="ARBA" id="ARBA00023315"/>
    </source>
</evidence>
<dbReference type="Gene3D" id="3.40.50.10750">
    <property type="entry name" value="Isocitrate/Isopropylmalate dehydrogenase-like"/>
    <property type="match status" value="1"/>
</dbReference>
<proteinExistence type="predicted"/>
<evidence type="ECO:0000313" key="9">
    <source>
        <dbReference type="Proteomes" id="UP000594749"/>
    </source>
</evidence>
<dbReference type="NCBIfam" id="NF007233">
    <property type="entry name" value="PRK09653.1"/>
    <property type="match status" value="1"/>
</dbReference>